<comment type="caution">
    <text evidence="1">The sequence shown here is derived from an EMBL/GenBank/DDBJ whole genome shotgun (WGS) entry which is preliminary data.</text>
</comment>
<evidence type="ECO:0000313" key="2">
    <source>
        <dbReference type="Proteomes" id="UP000231162"/>
    </source>
</evidence>
<name>A0A2M6R9D6_9BACT</name>
<proteinExistence type="predicted"/>
<accession>A0A2M6R9D6</accession>
<dbReference type="Proteomes" id="UP000231162">
    <property type="component" value="Unassembled WGS sequence"/>
</dbReference>
<evidence type="ECO:0000313" key="1">
    <source>
        <dbReference type="EMBL" id="PIS06680.1"/>
    </source>
</evidence>
<dbReference type="EMBL" id="PEZX01000042">
    <property type="protein sequence ID" value="PIS06680.1"/>
    <property type="molecule type" value="Genomic_DNA"/>
</dbReference>
<gene>
    <name evidence="1" type="ORF">COT79_03395</name>
</gene>
<reference evidence="2" key="1">
    <citation type="submission" date="2017-09" db="EMBL/GenBank/DDBJ databases">
        <title>Depth-based differentiation of microbial function through sediment-hosted aquifers and enrichment of novel symbionts in the deep terrestrial subsurface.</title>
        <authorList>
            <person name="Probst A.J."/>
            <person name="Ladd B."/>
            <person name="Jarett J.K."/>
            <person name="Geller-Mcgrath D.E."/>
            <person name="Sieber C.M.K."/>
            <person name="Emerson J.B."/>
            <person name="Anantharaman K."/>
            <person name="Thomas B.C."/>
            <person name="Malmstrom R."/>
            <person name="Stieglmeier M."/>
            <person name="Klingl A."/>
            <person name="Woyke T."/>
            <person name="Ryan C.M."/>
            <person name="Banfield J.F."/>
        </authorList>
    </citation>
    <scope>NUCLEOTIDE SEQUENCE [LARGE SCALE GENOMIC DNA]</scope>
</reference>
<protein>
    <submittedName>
        <fullName evidence="1">Uncharacterized protein</fullName>
    </submittedName>
</protein>
<organism evidence="1 2">
    <name type="scientific">Candidatus Berkelbacteria bacterium CG10_big_fil_rev_8_21_14_0_10_43_14</name>
    <dbReference type="NCBI Taxonomy" id="1974515"/>
    <lineage>
        <taxon>Bacteria</taxon>
        <taxon>Candidatus Berkelbacteria</taxon>
    </lineage>
</organism>
<sequence length="97" mass="10698">MSDENIPTTKPDVSPIACISDGDLSAWVHDGDGKNLLTPTEILHATEVCEDCRSKVAILLGTLPKRSLHQLRISYIVDGGRHHKQDKHALDKYTVNP</sequence>
<dbReference type="AlphaFoldDB" id="A0A2M6R9D6"/>